<dbReference type="AlphaFoldDB" id="A0A7S4C5L0"/>
<reference evidence="8" key="1">
    <citation type="submission" date="2021-01" db="EMBL/GenBank/DDBJ databases">
        <authorList>
            <person name="Corre E."/>
            <person name="Pelletier E."/>
            <person name="Niang G."/>
            <person name="Scheremetjew M."/>
            <person name="Finn R."/>
            <person name="Kale V."/>
            <person name="Holt S."/>
            <person name="Cochrane G."/>
            <person name="Meng A."/>
            <person name="Brown T."/>
            <person name="Cohen L."/>
        </authorList>
    </citation>
    <scope>NUCLEOTIDE SEQUENCE</scope>
    <source>
        <strain evidence="8">CCMP645</strain>
    </source>
</reference>
<evidence type="ECO:0000256" key="3">
    <source>
        <dbReference type="ARBA" id="ARBA00022989"/>
    </source>
</evidence>
<organism evidence="8">
    <name type="scientific">Chrysotila carterae</name>
    <name type="common">Marine alga</name>
    <name type="synonym">Syracosphaera carterae</name>
    <dbReference type="NCBI Taxonomy" id="13221"/>
    <lineage>
        <taxon>Eukaryota</taxon>
        <taxon>Haptista</taxon>
        <taxon>Haptophyta</taxon>
        <taxon>Prymnesiophyceae</taxon>
        <taxon>Isochrysidales</taxon>
        <taxon>Isochrysidaceae</taxon>
        <taxon>Chrysotila</taxon>
    </lineage>
</organism>
<keyword evidence="3 6" id="KW-1133">Transmembrane helix</keyword>
<gene>
    <name evidence="8" type="ORF">PCAR00345_LOCUS40361</name>
</gene>
<evidence type="ECO:0000256" key="5">
    <source>
        <dbReference type="SAM" id="MobiDB-lite"/>
    </source>
</evidence>
<dbReference type="PANTHER" id="PTHR11132">
    <property type="entry name" value="SOLUTE CARRIER FAMILY 35"/>
    <property type="match status" value="1"/>
</dbReference>
<protein>
    <recommendedName>
        <fullName evidence="7">Sugar phosphate transporter domain-containing protein</fullName>
    </recommendedName>
</protein>
<evidence type="ECO:0000256" key="1">
    <source>
        <dbReference type="ARBA" id="ARBA00004141"/>
    </source>
</evidence>
<evidence type="ECO:0000313" key="8">
    <source>
        <dbReference type="EMBL" id="CAE0787653.1"/>
    </source>
</evidence>
<dbReference type="EMBL" id="HBIZ01065753">
    <property type="protein sequence ID" value="CAE0787653.1"/>
    <property type="molecule type" value="Transcribed_RNA"/>
</dbReference>
<feature type="transmembrane region" description="Helical" evidence="6">
    <location>
        <begin position="79"/>
        <end position="101"/>
    </location>
</feature>
<evidence type="ECO:0000256" key="2">
    <source>
        <dbReference type="ARBA" id="ARBA00022692"/>
    </source>
</evidence>
<dbReference type="InterPro" id="IPR050186">
    <property type="entry name" value="TPT_transporter"/>
</dbReference>
<name>A0A7S4C5L0_CHRCT</name>
<comment type="subcellular location">
    <subcellularLocation>
        <location evidence="1">Membrane</location>
        <topology evidence="1">Multi-pass membrane protein</topology>
    </subcellularLocation>
</comment>
<dbReference type="Pfam" id="PF03151">
    <property type="entry name" value="TPT"/>
    <property type="match status" value="1"/>
</dbReference>
<evidence type="ECO:0000256" key="4">
    <source>
        <dbReference type="ARBA" id="ARBA00023136"/>
    </source>
</evidence>
<dbReference type="InterPro" id="IPR004853">
    <property type="entry name" value="Sugar_P_trans_dom"/>
</dbReference>
<accession>A0A7S4C5L0</accession>
<feature type="transmembrane region" description="Helical" evidence="6">
    <location>
        <begin position="121"/>
        <end position="143"/>
    </location>
</feature>
<keyword evidence="2 6" id="KW-0812">Transmembrane</keyword>
<keyword evidence="4 6" id="KW-0472">Membrane</keyword>
<sequence length="398" mass="42862">MLRVASAQKVSAPALPTVNEEKASSTETLPLLPRAVDEKASATPNQAGSGLASKPQRERPGPVSLTGDSSSWAPGKSGVIGPTLSAFSPATLAMIFFWYVSGALTNSTSKQALQQFKSPPFMSLTLMQHLTATLCGNILLRLLGLRRYKSLPPEAFSWGFLRMILVYSFGFCLTNGSFGAVNASFVDTVKAGEPIATMILTVLFLDSESVTLPVCLSLLPIVGGVSVSSMAEASFNLKGFAMAMGSNLCFSARSICAKLLRSELGRNMDNANLFLHVNAYGSMLLLPFVLYIEGPALITILSKFDRPAKLFIFNGFLYFFNNQLNFLVLEKVDAVTHGLINCGRRVANIAFAIVWFGIPINLFNGIGISLALIGAFCYMKAKQMSIPARVSGLHYRQA</sequence>
<feature type="domain" description="Sugar phosphate transporter" evidence="7">
    <location>
        <begin position="92"/>
        <end position="378"/>
    </location>
</feature>
<evidence type="ECO:0000259" key="7">
    <source>
        <dbReference type="Pfam" id="PF03151"/>
    </source>
</evidence>
<proteinExistence type="predicted"/>
<feature type="transmembrane region" description="Helical" evidence="6">
    <location>
        <begin position="310"/>
        <end position="329"/>
    </location>
</feature>
<feature type="transmembrane region" description="Helical" evidence="6">
    <location>
        <begin position="155"/>
        <end position="178"/>
    </location>
</feature>
<dbReference type="GO" id="GO:0016020">
    <property type="term" value="C:membrane"/>
    <property type="evidence" value="ECO:0007669"/>
    <property type="project" value="UniProtKB-SubCell"/>
</dbReference>
<feature type="region of interest" description="Disordered" evidence="5">
    <location>
        <begin position="1"/>
        <end position="71"/>
    </location>
</feature>
<feature type="transmembrane region" description="Helical" evidence="6">
    <location>
        <begin position="280"/>
        <end position="298"/>
    </location>
</feature>
<evidence type="ECO:0000256" key="6">
    <source>
        <dbReference type="SAM" id="Phobius"/>
    </source>
</evidence>
<feature type="transmembrane region" description="Helical" evidence="6">
    <location>
        <begin position="349"/>
        <end position="379"/>
    </location>
</feature>